<dbReference type="Proteomes" id="UP001166286">
    <property type="component" value="Unassembled WGS sequence"/>
</dbReference>
<protein>
    <recommendedName>
        <fullName evidence="3">TPR-like protein</fullName>
    </recommendedName>
</protein>
<dbReference type="InterPro" id="IPR019734">
    <property type="entry name" value="TPR_rpt"/>
</dbReference>
<evidence type="ECO:0000313" key="1">
    <source>
        <dbReference type="EMBL" id="KAK0516047.1"/>
    </source>
</evidence>
<sequence>MSLVFGKDIPFEYLLCGKEVSQHEVEESIGPLVEFQLISKEIGGTYSIHRLVQLSVQNWLRANDELTHHVETAVRALYNRFPSANNENWKICESLMSHIDVILTYKLSTLDGWENLSLLLSDSAEYLLSRGSSVLALQRASKAHEIAVNHFGESFHKTQYWSEHVKIRALQRLGKNEQAEDLARSFALKSKACYKESDEENIAAINLLSHVLSVSGRYSEAEAVSRDALQLAEQYLGKDHRSVSQILGNLAINLLNLADFSTACEMMETLVDRSTDSSVPGHKTTLTLVHNYGVVLTFSGRPEEAERLLWKTYCQRVDLLTEDHPDTILTLANYATALAVQDRPLEAEKENKRALDLMEKNALKGYGLLHILHNKGYILLQLDQAIEARECLQEVLALRELELGIFHPETLLTLLTLGQCELRLGNHIAAEIQIARALEHFRRTLGEDHYHTMLATNSLASLWKFQGKLHESEKLTRESLARSQRVLGSDNPKTLEIQDRLAGVLCAAKQYTAAIETIKDALKISSQNCQQIDILGLKLTSRYASIIDEVPCMYNEAASTYRELIERYESFPDRFGSYAAEARENYCFLLCKLSRFQEAEILARKNIESCKKSLGTHNSTTCSALSVLAFILAQERSVTSGDQISTLGGSDGKMLFTLRESRLQESMELRRQVIEVNKDMFGENGESTLRARSELAGFMKDQGEKDGCLKIFQDVFKRRQELLGPEHPETLESAHSVADMLWRMSRTTEAEFLCRRTWYSRSRILGDDSEATMDSKNDLALCMRDLKKAGQALQLDEELLADRIRVYGPDSSITTHTKNNLAMDHYDLQDYEKARSLLEEVLIERREKLGANHQATLLSLSNLGLTLQKQEKWPEAESVFRDLLAIRLSQYGHVHRLIHDVLDKLSTCLHKQGRAKEVIELYENALLNHKNTLGDNHTKTISIMESLAVEQYLGDEGSEAESTFRDVLMLRKQTPEKDLKAKLGSFKTFGVILSSRKKFSEAEPFCRKAYKGRQVILGLDHEDTLFSAWNLICCLSAQGKFIEAEQLCHITIALREATVGKSHKETLLILGQLANIYFLQRRTAENITQLEIMVERFEENKKEIDYHRLMLQSLVNAHYSSHHYMETELYLKKYLQLQEETCGHESVEAQTVLDQLAALAWNQGNFRQASEYLRRTLHIRKTHGKTSDEKYLTNLTSLSETLLSIQKLNEARLLCLEAIALDKTLSSSTRLPVSFHNRSRISRLLFGLRKYEEAEEIASSVVADGEKTLPQQHVAILASRRQIAKIMWRTGRQDQALNLMRDVFWQDVELRGKCDRNTLQSAGIYGRMLGESGKLWEGEMMLRVTLAKIERELGGRSPWTVETRCDYIVLLITASMKGRKRNNEDQG</sequence>
<evidence type="ECO:0000313" key="2">
    <source>
        <dbReference type="Proteomes" id="UP001166286"/>
    </source>
</evidence>
<dbReference type="InterPro" id="IPR053137">
    <property type="entry name" value="NLR-like"/>
</dbReference>
<dbReference type="SUPFAM" id="SSF48452">
    <property type="entry name" value="TPR-like"/>
    <property type="match status" value="6"/>
</dbReference>
<dbReference type="InterPro" id="IPR011990">
    <property type="entry name" value="TPR-like_helical_dom_sf"/>
</dbReference>
<name>A0AA39R701_9LECA</name>
<dbReference type="EMBL" id="JAFEKC020000003">
    <property type="protein sequence ID" value="KAK0516047.1"/>
    <property type="molecule type" value="Genomic_DNA"/>
</dbReference>
<proteinExistence type="predicted"/>
<organism evidence="1 2">
    <name type="scientific">Cladonia borealis</name>
    <dbReference type="NCBI Taxonomy" id="184061"/>
    <lineage>
        <taxon>Eukaryota</taxon>
        <taxon>Fungi</taxon>
        <taxon>Dikarya</taxon>
        <taxon>Ascomycota</taxon>
        <taxon>Pezizomycotina</taxon>
        <taxon>Lecanoromycetes</taxon>
        <taxon>OSLEUM clade</taxon>
        <taxon>Lecanoromycetidae</taxon>
        <taxon>Lecanorales</taxon>
        <taxon>Lecanorineae</taxon>
        <taxon>Cladoniaceae</taxon>
        <taxon>Cladonia</taxon>
    </lineage>
</organism>
<dbReference type="PANTHER" id="PTHR46082:SF6">
    <property type="entry name" value="AAA+ ATPASE DOMAIN-CONTAINING PROTEIN-RELATED"/>
    <property type="match status" value="1"/>
</dbReference>
<dbReference type="Pfam" id="PF13424">
    <property type="entry name" value="TPR_12"/>
    <property type="match status" value="4"/>
</dbReference>
<keyword evidence="2" id="KW-1185">Reference proteome</keyword>
<dbReference type="Pfam" id="PF13374">
    <property type="entry name" value="TPR_10"/>
    <property type="match status" value="4"/>
</dbReference>
<dbReference type="Gene3D" id="1.25.40.10">
    <property type="entry name" value="Tetratricopeptide repeat domain"/>
    <property type="match status" value="7"/>
</dbReference>
<comment type="caution">
    <text evidence="1">The sequence shown here is derived from an EMBL/GenBank/DDBJ whole genome shotgun (WGS) entry which is preliminary data.</text>
</comment>
<evidence type="ECO:0008006" key="3">
    <source>
        <dbReference type="Google" id="ProtNLM"/>
    </source>
</evidence>
<gene>
    <name evidence="1" type="ORF">JMJ35_002081</name>
</gene>
<accession>A0AA39R701</accession>
<dbReference type="PANTHER" id="PTHR46082">
    <property type="entry name" value="ATP/GTP-BINDING PROTEIN-RELATED"/>
    <property type="match status" value="1"/>
</dbReference>
<dbReference type="SMART" id="SM00028">
    <property type="entry name" value="TPR"/>
    <property type="match status" value="8"/>
</dbReference>
<reference evidence="1" key="1">
    <citation type="submission" date="2023-03" db="EMBL/GenBank/DDBJ databases">
        <title>Complete genome of Cladonia borealis.</title>
        <authorList>
            <person name="Park H."/>
        </authorList>
    </citation>
    <scope>NUCLEOTIDE SEQUENCE</scope>
    <source>
        <strain evidence="1">ANT050790</strain>
    </source>
</reference>